<feature type="non-terminal residue" evidence="1">
    <location>
        <position position="939"/>
    </location>
</feature>
<keyword evidence="2" id="KW-1185">Reference proteome</keyword>
<name>A0ACB7EMM8_NIBAL</name>
<keyword evidence="1" id="KW-0675">Receptor</keyword>
<comment type="caution">
    <text evidence="1">The sequence shown here is derived from an EMBL/GenBank/DDBJ whole genome shotgun (WGS) entry which is preliminary data.</text>
</comment>
<evidence type="ECO:0000313" key="2">
    <source>
        <dbReference type="Proteomes" id="UP000805704"/>
    </source>
</evidence>
<accession>A0ACB7EMM8</accession>
<proteinExistence type="predicted"/>
<sequence>MCVYDSQEGVLLDDPDDDNEAGIYVFVPDAQAPFVPETPDNLIVPMEPSGVPISCRVSNPNSHVILRSVPSGEEMSALYDNKMGFFGNLSPGQYQCETTLNGRTFTSVVYTVETEDLPEIEDFEVEVRASEETAVGAVQLKETFPDSVNYILSIPRATSQDSGTYECSVTHELSGEVRVSSVSVTVFDESSFLALDHSGILATESVNLLDETEFTILINAYPPPIVIWLKDGKAIQENYFILTKTSQIEGNRYQSILTLRQALGEAKLAWETPFDMPEKTQEDNGGLFVTTITVDNATAMHTGYYMCFYSRNTTDDTEDSSIYIYVPDPDAPFVPSPVPFGNHVLSVHEEMEIQCRVSDPSANVTVINVDTQQPVPSVYDSKRGALGVFTAGTYVCKALINGEEHYSGEYIVHGWTGGAALHVELTAKRTALLVGDTITAKRAIKTVQENKRAQEILYTLTIPQASTKDSGIYSCSITDIISNESQTKQLAIQVFGTEFLTVWPKFGEYESAELDEVREFKAEISSFPSVHVTWLKDGIPLSDVTAEISSSLRQLSETSYMSVLTLIRAKEEDSGNYTMRVENGDHRRDVGLMLEVKVPAVIVDLMDIHHGSATGQSVVCITRGQPTPVVEWFICKNIKHCANDSSSWVPLPANSTEISMDSHFDEENNLESQVMFGHLENTLAVRCLARNEMAAVSREVKLVSNGPHPELTVAAAVLVLLVIVIISLIVLVVIWKQKPRYEIRWRVIESVSPDGHEYIYVDPMQLPYDSRWEFPRDRLVLGRILGSGAFGKVVEGTAYGLSRSQPVMKVAVKMLKPTARSSEKQALMSELKIMTHLGPHLNIVNLLGACTKSGPIYIITEYCFYGDLVNYLHKNRENFLSLNPEKNNKKELDIFGINPADESSRSYVILSFESKGDYMDMKQADGTQYVPMLEMSNTS</sequence>
<evidence type="ECO:0000313" key="1">
    <source>
        <dbReference type="EMBL" id="KAG8003457.1"/>
    </source>
</evidence>
<protein>
    <submittedName>
        <fullName evidence="1">Platelet-derived growth factor receptor alpha</fullName>
    </submittedName>
</protein>
<organism evidence="1 2">
    <name type="scientific">Nibea albiflora</name>
    <name type="common">Yellow drum</name>
    <name type="synonym">Corvina albiflora</name>
    <dbReference type="NCBI Taxonomy" id="240163"/>
    <lineage>
        <taxon>Eukaryota</taxon>
        <taxon>Metazoa</taxon>
        <taxon>Chordata</taxon>
        <taxon>Craniata</taxon>
        <taxon>Vertebrata</taxon>
        <taxon>Euteleostomi</taxon>
        <taxon>Actinopterygii</taxon>
        <taxon>Neopterygii</taxon>
        <taxon>Teleostei</taxon>
        <taxon>Neoteleostei</taxon>
        <taxon>Acanthomorphata</taxon>
        <taxon>Eupercaria</taxon>
        <taxon>Sciaenidae</taxon>
        <taxon>Nibea</taxon>
    </lineage>
</organism>
<dbReference type="EMBL" id="CM024792">
    <property type="protein sequence ID" value="KAG8003457.1"/>
    <property type="molecule type" value="Genomic_DNA"/>
</dbReference>
<reference evidence="1" key="1">
    <citation type="submission" date="2020-04" db="EMBL/GenBank/DDBJ databases">
        <title>A chromosome-scale assembly and high-density genetic map of the yellow drum (Nibea albiflora) genome.</title>
        <authorList>
            <person name="Xu D."/>
            <person name="Zhang W."/>
            <person name="Chen R."/>
            <person name="Tan P."/>
            <person name="Wang L."/>
            <person name="Song H."/>
            <person name="Tian L."/>
            <person name="Zhu Q."/>
            <person name="Wang B."/>
        </authorList>
    </citation>
    <scope>NUCLEOTIDE SEQUENCE</scope>
    <source>
        <strain evidence="1">ZJHYS-2018</strain>
    </source>
</reference>
<gene>
    <name evidence="1" type="primary">PDGFRA.2</name>
    <name evidence="1" type="ORF">GBF38_018591</name>
</gene>
<dbReference type="Proteomes" id="UP000805704">
    <property type="component" value="Chromosome 4"/>
</dbReference>